<feature type="coiled-coil region" evidence="8">
    <location>
        <begin position="110"/>
        <end position="169"/>
    </location>
</feature>
<dbReference type="PANTHER" id="PTHR30026:SF20">
    <property type="entry name" value="OUTER MEMBRANE PROTEIN TOLC"/>
    <property type="match status" value="1"/>
</dbReference>
<comment type="similarity">
    <text evidence="2">Belongs to the outer membrane factor (OMF) (TC 1.B.17) family.</text>
</comment>
<dbReference type="Proteomes" id="UP001172778">
    <property type="component" value="Unassembled WGS sequence"/>
</dbReference>
<evidence type="ECO:0000256" key="4">
    <source>
        <dbReference type="ARBA" id="ARBA00022452"/>
    </source>
</evidence>
<keyword evidence="11" id="KW-1185">Reference proteome</keyword>
<keyword evidence="3" id="KW-0813">Transport</keyword>
<name>A0ABT7E219_9NEIS</name>
<evidence type="ECO:0000256" key="9">
    <source>
        <dbReference type="SAM" id="SignalP"/>
    </source>
</evidence>
<evidence type="ECO:0000256" key="7">
    <source>
        <dbReference type="ARBA" id="ARBA00023237"/>
    </source>
</evidence>
<gene>
    <name evidence="10" type="ORF">PZA18_19830</name>
</gene>
<reference evidence="10" key="1">
    <citation type="submission" date="2023-03" db="EMBL/GenBank/DDBJ databases">
        <title>Chitinimonas shenzhenensis gen. nov., sp. nov., a novel member of family Burkholderiaceae isolated from activated sludge collected in Shen Zhen, China.</title>
        <authorList>
            <person name="Wang X."/>
        </authorList>
    </citation>
    <scope>NUCLEOTIDE SEQUENCE</scope>
    <source>
        <strain evidence="10">DQS-5</strain>
    </source>
</reference>
<sequence>MRISSLRISAAAVALALFAPYAGAADLLSVYQEAKKYDATFAAAQSALRAGQEKSVQGKALWLPNVGFSASAEHENGRSEPSGRTSSGSTYGYQFKVTQPIYNAEVSVGSDQLSEQAKLAEVQFKGAEQDLILRVAQSYFDVLLAQDRLELVKAQKDATAQQLAQAKKSFEVGVATITDTHEAQARFDAIVASEIAADNDLTVKRNAFLQLTGVPADGVSGVNSRMPTSNPTPDDVNHWIAIAENSSLQIASKRGELAISTAEIEKYRPSREPSLQAVASYGENRFSGDLTATRGDSQKQANIGLQLSIPIFTGGSKSSKLREAIANRDRAQYELEATRRTVALTTKQAFLGVKAGAAQIKALEQALVSTQSSLDSTKLGREVGVRTTLDVLNAQQQFFSTRKDLAESRYNYLLNRLKLSAATGNLSERTLEEINSNLIKN</sequence>
<keyword evidence="8" id="KW-0175">Coiled coil</keyword>
<evidence type="ECO:0000256" key="2">
    <source>
        <dbReference type="ARBA" id="ARBA00007613"/>
    </source>
</evidence>
<evidence type="ECO:0000256" key="5">
    <source>
        <dbReference type="ARBA" id="ARBA00022692"/>
    </source>
</evidence>
<dbReference type="NCBIfam" id="TIGR01844">
    <property type="entry name" value="type_I_sec_TolC"/>
    <property type="match status" value="1"/>
</dbReference>
<dbReference type="SUPFAM" id="SSF56954">
    <property type="entry name" value="Outer membrane efflux proteins (OEP)"/>
    <property type="match status" value="1"/>
</dbReference>
<dbReference type="RefSeq" id="WP_284102618.1">
    <property type="nucleotide sequence ID" value="NZ_JARRAF010000035.1"/>
</dbReference>
<accession>A0ABT7E219</accession>
<keyword evidence="9" id="KW-0732">Signal</keyword>
<feature type="signal peptide" evidence="9">
    <location>
        <begin position="1"/>
        <end position="24"/>
    </location>
</feature>
<dbReference type="Gene3D" id="1.20.1600.10">
    <property type="entry name" value="Outer membrane efflux proteins (OEP)"/>
    <property type="match status" value="1"/>
</dbReference>
<keyword evidence="6" id="KW-0472">Membrane</keyword>
<evidence type="ECO:0000256" key="1">
    <source>
        <dbReference type="ARBA" id="ARBA00004442"/>
    </source>
</evidence>
<feature type="chain" id="PRO_5046509079" evidence="9">
    <location>
        <begin position="25"/>
        <end position="441"/>
    </location>
</feature>
<proteinExistence type="inferred from homology"/>
<protein>
    <submittedName>
        <fullName evidence="10">TolC family outer membrane protein</fullName>
    </submittedName>
</protein>
<evidence type="ECO:0000313" key="10">
    <source>
        <dbReference type="EMBL" id="MDK2126299.1"/>
    </source>
</evidence>
<dbReference type="EMBL" id="JARRAF010000035">
    <property type="protein sequence ID" value="MDK2126299.1"/>
    <property type="molecule type" value="Genomic_DNA"/>
</dbReference>
<evidence type="ECO:0000256" key="6">
    <source>
        <dbReference type="ARBA" id="ARBA00023136"/>
    </source>
</evidence>
<evidence type="ECO:0000256" key="8">
    <source>
        <dbReference type="SAM" id="Coils"/>
    </source>
</evidence>
<comment type="caution">
    <text evidence="10">The sequence shown here is derived from an EMBL/GenBank/DDBJ whole genome shotgun (WGS) entry which is preliminary data.</text>
</comment>
<dbReference type="InterPro" id="IPR003423">
    <property type="entry name" value="OMP_efflux"/>
</dbReference>
<dbReference type="PANTHER" id="PTHR30026">
    <property type="entry name" value="OUTER MEMBRANE PROTEIN TOLC"/>
    <property type="match status" value="1"/>
</dbReference>
<comment type="subcellular location">
    <subcellularLocation>
        <location evidence="1">Cell outer membrane</location>
    </subcellularLocation>
</comment>
<dbReference type="InterPro" id="IPR010130">
    <property type="entry name" value="T1SS_OMP_TolC"/>
</dbReference>
<evidence type="ECO:0000313" key="11">
    <source>
        <dbReference type="Proteomes" id="UP001172778"/>
    </source>
</evidence>
<evidence type="ECO:0000256" key="3">
    <source>
        <dbReference type="ARBA" id="ARBA00022448"/>
    </source>
</evidence>
<dbReference type="InterPro" id="IPR051906">
    <property type="entry name" value="TolC-like"/>
</dbReference>
<keyword evidence="7" id="KW-0998">Cell outer membrane</keyword>
<keyword evidence="4" id="KW-1134">Transmembrane beta strand</keyword>
<dbReference type="Pfam" id="PF02321">
    <property type="entry name" value="OEP"/>
    <property type="match status" value="2"/>
</dbReference>
<organism evidence="10 11">
    <name type="scientific">Parachitinimonas caeni</name>
    <dbReference type="NCBI Taxonomy" id="3031301"/>
    <lineage>
        <taxon>Bacteria</taxon>
        <taxon>Pseudomonadati</taxon>
        <taxon>Pseudomonadota</taxon>
        <taxon>Betaproteobacteria</taxon>
        <taxon>Neisseriales</taxon>
        <taxon>Chitinibacteraceae</taxon>
        <taxon>Parachitinimonas</taxon>
    </lineage>
</organism>
<keyword evidence="5" id="KW-0812">Transmembrane</keyword>